<dbReference type="RefSeq" id="WP_307905250.1">
    <property type="nucleotide sequence ID" value="NZ_AP027059.1"/>
</dbReference>
<proteinExistence type="predicted"/>
<keyword evidence="2" id="KW-1185">Reference proteome</keyword>
<dbReference type="EMBL" id="AP027059">
    <property type="protein sequence ID" value="BDU50318.1"/>
    <property type="molecule type" value="Genomic_DNA"/>
</dbReference>
<evidence type="ECO:0000313" key="2">
    <source>
        <dbReference type="Proteomes" id="UP001321582"/>
    </source>
</evidence>
<protein>
    <submittedName>
        <fullName evidence="1">Uncharacterized protein</fullName>
    </submittedName>
</protein>
<dbReference type="Proteomes" id="UP001321582">
    <property type="component" value="Chromosome"/>
</dbReference>
<name>A0AAU9DDR7_9FUSO</name>
<organism evidence="1 2">
    <name type="scientific">Haliovirga abyssi</name>
    <dbReference type="NCBI Taxonomy" id="2996794"/>
    <lineage>
        <taxon>Bacteria</taxon>
        <taxon>Fusobacteriati</taxon>
        <taxon>Fusobacteriota</taxon>
        <taxon>Fusobacteriia</taxon>
        <taxon>Fusobacteriales</taxon>
        <taxon>Haliovirgaceae</taxon>
        <taxon>Haliovirga</taxon>
    </lineage>
</organism>
<reference evidence="1 2" key="1">
    <citation type="submission" date="2022-11" db="EMBL/GenBank/DDBJ databases">
        <title>Haliovirga abyssi gen. nov., sp. nov., a mesophilic fermentative bacterium isolated from the Iheya North hydrothermal field and the proposal of Haliovirgaceae fam. nov.</title>
        <authorList>
            <person name="Miyazaki U."/>
            <person name="Tame A."/>
            <person name="Miyazaki J."/>
            <person name="Takai K."/>
            <person name="Sawayama S."/>
            <person name="Kitajima M."/>
            <person name="Okamoto A."/>
            <person name="Nakagawa S."/>
        </authorList>
    </citation>
    <scope>NUCLEOTIDE SEQUENCE [LARGE SCALE GENOMIC DNA]</scope>
    <source>
        <strain evidence="1 2">IC12</strain>
    </source>
</reference>
<dbReference type="KEGG" id="haby:HLVA_08870"/>
<gene>
    <name evidence="1" type="ORF">HLVA_08870</name>
</gene>
<dbReference type="AlphaFoldDB" id="A0AAU9DDR7"/>
<evidence type="ECO:0000313" key="1">
    <source>
        <dbReference type="EMBL" id="BDU50318.1"/>
    </source>
</evidence>
<sequence>MELEEWNNLQCQLFKECNLNVKNIVEVYRVASKIAHLRELEDFELALGYAKDILMKEVG</sequence>
<accession>A0AAU9DDR7</accession>